<dbReference type="EMBL" id="JAAQTO010000053">
    <property type="protein sequence ID" value="NIC07483.1"/>
    <property type="molecule type" value="Genomic_DNA"/>
</dbReference>
<comment type="caution">
    <text evidence="3">The sequence shown here is derived from an EMBL/GenBank/DDBJ whole genome shotgun (WGS) entry which is preliminary data.</text>
</comment>
<keyword evidence="2" id="KW-1133">Transmembrane helix</keyword>
<dbReference type="Proteomes" id="UP001318321">
    <property type="component" value="Unassembled WGS sequence"/>
</dbReference>
<protein>
    <recommendedName>
        <fullName evidence="5">DUF2933 domain-containing protein</fullName>
    </recommendedName>
</protein>
<feature type="region of interest" description="Disordered" evidence="1">
    <location>
        <begin position="1"/>
        <end position="28"/>
    </location>
</feature>
<evidence type="ECO:0000313" key="3">
    <source>
        <dbReference type="EMBL" id="NIC07483.1"/>
    </source>
</evidence>
<evidence type="ECO:0000313" key="4">
    <source>
        <dbReference type="Proteomes" id="UP001318321"/>
    </source>
</evidence>
<name>A0ABX0PZ13_9GAMM</name>
<gene>
    <name evidence="3" type="ORF">HBJ55_18810</name>
</gene>
<sequence length="88" mass="9931">MNRIRSHSRPPGSHRKENPGVEGQPQGVRSRGLHAWMMPLFLILMGSAFLMLMWRGETAGGAWLLLPMMLCLGMHLLMHRHGHPPGKE</sequence>
<accession>A0ABX0PZ13</accession>
<evidence type="ECO:0008006" key="5">
    <source>
        <dbReference type="Google" id="ProtNLM"/>
    </source>
</evidence>
<evidence type="ECO:0000256" key="2">
    <source>
        <dbReference type="SAM" id="Phobius"/>
    </source>
</evidence>
<feature type="transmembrane region" description="Helical" evidence="2">
    <location>
        <begin position="60"/>
        <end position="78"/>
    </location>
</feature>
<feature type="transmembrane region" description="Helical" evidence="2">
    <location>
        <begin position="33"/>
        <end position="54"/>
    </location>
</feature>
<dbReference type="RefSeq" id="WP_167118675.1">
    <property type="nucleotide sequence ID" value="NZ_JAAQTO010000053.1"/>
</dbReference>
<organism evidence="3 4">
    <name type="scientific">Billgrantia bachuensis</name>
    <dbReference type="NCBI Taxonomy" id="2717286"/>
    <lineage>
        <taxon>Bacteria</taxon>
        <taxon>Pseudomonadati</taxon>
        <taxon>Pseudomonadota</taxon>
        <taxon>Gammaproteobacteria</taxon>
        <taxon>Oceanospirillales</taxon>
        <taxon>Halomonadaceae</taxon>
        <taxon>Billgrantia</taxon>
    </lineage>
</organism>
<proteinExistence type="predicted"/>
<keyword evidence="4" id="KW-1185">Reference proteome</keyword>
<reference evidence="3 4" key="1">
    <citation type="submission" date="2020-03" db="EMBL/GenBank/DDBJ databases">
        <title>Identification of Halomonas strains.</title>
        <authorList>
            <person name="Xiao Z."/>
            <person name="Dong F."/>
            <person name="Wang Z."/>
            <person name="Zhao J.-Y."/>
        </authorList>
    </citation>
    <scope>NUCLEOTIDE SEQUENCE [LARGE SCALE GENOMIC DNA]</scope>
    <source>
        <strain evidence="3 4">DX6</strain>
    </source>
</reference>
<keyword evidence="2" id="KW-0812">Transmembrane</keyword>
<evidence type="ECO:0000256" key="1">
    <source>
        <dbReference type="SAM" id="MobiDB-lite"/>
    </source>
</evidence>
<keyword evidence="2" id="KW-0472">Membrane</keyword>